<comment type="caution">
    <text evidence="2">The sequence shown here is derived from an EMBL/GenBank/DDBJ whole genome shotgun (WGS) entry which is preliminary data.</text>
</comment>
<protein>
    <submittedName>
        <fullName evidence="2">Uncharacterized protein</fullName>
    </submittedName>
</protein>
<accession>A0AAD7X518</accession>
<feature type="compositionally biased region" description="Basic and acidic residues" evidence="1">
    <location>
        <begin position="96"/>
        <end position="108"/>
    </location>
</feature>
<feature type="region of interest" description="Disordered" evidence="1">
    <location>
        <begin position="88"/>
        <end position="108"/>
    </location>
</feature>
<gene>
    <name evidence="2" type="ORF">AAFF_G00004330</name>
</gene>
<dbReference type="EMBL" id="JAINUG010000001">
    <property type="protein sequence ID" value="KAJ8418934.1"/>
    <property type="molecule type" value="Genomic_DNA"/>
</dbReference>
<proteinExistence type="predicted"/>
<evidence type="ECO:0000256" key="1">
    <source>
        <dbReference type="SAM" id="MobiDB-lite"/>
    </source>
</evidence>
<organism evidence="2 3">
    <name type="scientific">Aldrovandia affinis</name>
    <dbReference type="NCBI Taxonomy" id="143900"/>
    <lineage>
        <taxon>Eukaryota</taxon>
        <taxon>Metazoa</taxon>
        <taxon>Chordata</taxon>
        <taxon>Craniata</taxon>
        <taxon>Vertebrata</taxon>
        <taxon>Euteleostomi</taxon>
        <taxon>Actinopterygii</taxon>
        <taxon>Neopterygii</taxon>
        <taxon>Teleostei</taxon>
        <taxon>Notacanthiformes</taxon>
        <taxon>Halosauridae</taxon>
        <taxon>Aldrovandia</taxon>
    </lineage>
</organism>
<reference evidence="2" key="1">
    <citation type="journal article" date="2023" name="Science">
        <title>Genome structures resolve the early diversification of teleost fishes.</title>
        <authorList>
            <person name="Parey E."/>
            <person name="Louis A."/>
            <person name="Montfort J."/>
            <person name="Bouchez O."/>
            <person name="Roques C."/>
            <person name="Iampietro C."/>
            <person name="Lluch J."/>
            <person name="Castinel A."/>
            <person name="Donnadieu C."/>
            <person name="Desvignes T."/>
            <person name="Floi Bucao C."/>
            <person name="Jouanno E."/>
            <person name="Wen M."/>
            <person name="Mejri S."/>
            <person name="Dirks R."/>
            <person name="Jansen H."/>
            <person name="Henkel C."/>
            <person name="Chen W.J."/>
            <person name="Zahm M."/>
            <person name="Cabau C."/>
            <person name="Klopp C."/>
            <person name="Thompson A.W."/>
            <person name="Robinson-Rechavi M."/>
            <person name="Braasch I."/>
            <person name="Lecointre G."/>
            <person name="Bobe J."/>
            <person name="Postlethwait J.H."/>
            <person name="Berthelot C."/>
            <person name="Roest Crollius H."/>
            <person name="Guiguen Y."/>
        </authorList>
    </citation>
    <scope>NUCLEOTIDE SEQUENCE</scope>
    <source>
        <strain evidence="2">NC1722</strain>
    </source>
</reference>
<dbReference type="Proteomes" id="UP001221898">
    <property type="component" value="Unassembled WGS sequence"/>
</dbReference>
<sequence>MCVAEGNAVTRLQKGLHLGCVHGGTGSRWPVMGYRLVGLGVGRVHQLICSSAPRSKAGDIEATRALSDRGVEKLLSLAMEKGRNARYLQVPTESTESAHSEYVARQDR</sequence>
<evidence type="ECO:0000313" key="3">
    <source>
        <dbReference type="Proteomes" id="UP001221898"/>
    </source>
</evidence>
<keyword evidence="3" id="KW-1185">Reference proteome</keyword>
<dbReference type="AlphaFoldDB" id="A0AAD7X518"/>
<name>A0AAD7X518_9TELE</name>
<evidence type="ECO:0000313" key="2">
    <source>
        <dbReference type="EMBL" id="KAJ8418934.1"/>
    </source>
</evidence>